<dbReference type="Proteomes" id="UP000062255">
    <property type="component" value="Chromosome"/>
</dbReference>
<reference evidence="4 5" key="1">
    <citation type="submission" date="2015-07" db="EMBL/GenBank/DDBJ databases">
        <title>Complete genome sequence of Mycobacterium goodii X7B, a facultative thermophilic biodesulfurizing bacterium.</title>
        <authorList>
            <person name="Yu B."/>
            <person name="Li F."/>
            <person name="Xu P."/>
        </authorList>
    </citation>
    <scope>NUCLEOTIDE SEQUENCE [LARGE SCALE GENOMIC DNA]</scope>
    <source>
        <strain evidence="4 5">X7B</strain>
    </source>
</reference>
<feature type="domain" description="Luciferase-like" evidence="3">
    <location>
        <begin position="31"/>
        <end position="325"/>
    </location>
</feature>
<dbReference type="InterPro" id="IPR050766">
    <property type="entry name" value="Bact_Lucif_Oxidored"/>
</dbReference>
<dbReference type="InterPro" id="IPR036661">
    <property type="entry name" value="Luciferase-like_sf"/>
</dbReference>
<dbReference type="EMBL" id="CP012150">
    <property type="protein sequence ID" value="AKS32111.1"/>
    <property type="molecule type" value="Genomic_DNA"/>
</dbReference>
<dbReference type="KEGG" id="mgo:AFA91_09790"/>
<dbReference type="AlphaFoldDB" id="A0A0K0X3Z2"/>
<name>A0A0K0X3Z2_MYCGD</name>
<dbReference type="InterPro" id="IPR011251">
    <property type="entry name" value="Luciferase-like_dom"/>
</dbReference>
<evidence type="ECO:0000256" key="1">
    <source>
        <dbReference type="ARBA" id="ARBA00023002"/>
    </source>
</evidence>
<evidence type="ECO:0000313" key="4">
    <source>
        <dbReference type="EMBL" id="AKS32111.1"/>
    </source>
</evidence>
<proteinExistence type="predicted"/>
<dbReference type="PATRIC" id="fig|134601.6.peg.2040"/>
<keyword evidence="1" id="KW-0560">Oxidoreductase</keyword>
<dbReference type="GO" id="GO:0016705">
    <property type="term" value="F:oxidoreductase activity, acting on paired donors, with incorporation or reduction of molecular oxygen"/>
    <property type="evidence" value="ECO:0007669"/>
    <property type="project" value="InterPro"/>
</dbReference>
<evidence type="ECO:0000313" key="5">
    <source>
        <dbReference type="Proteomes" id="UP000062255"/>
    </source>
</evidence>
<dbReference type="PANTHER" id="PTHR30137">
    <property type="entry name" value="LUCIFERASE-LIKE MONOOXYGENASE"/>
    <property type="match status" value="1"/>
</dbReference>
<evidence type="ECO:0000256" key="2">
    <source>
        <dbReference type="ARBA" id="ARBA00023033"/>
    </source>
</evidence>
<dbReference type="PANTHER" id="PTHR30137:SF8">
    <property type="entry name" value="BLR5498 PROTEIN"/>
    <property type="match status" value="1"/>
</dbReference>
<dbReference type="GO" id="GO:0005829">
    <property type="term" value="C:cytosol"/>
    <property type="evidence" value="ECO:0007669"/>
    <property type="project" value="TreeGrafter"/>
</dbReference>
<dbReference type="Pfam" id="PF00296">
    <property type="entry name" value="Bac_luciferase"/>
    <property type="match status" value="1"/>
</dbReference>
<evidence type="ECO:0000259" key="3">
    <source>
        <dbReference type="Pfam" id="PF00296"/>
    </source>
</evidence>
<keyword evidence="2" id="KW-0503">Monooxygenase</keyword>
<dbReference type="STRING" id="134601.AFA91_09790"/>
<protein>
    <recommendedName>
        <fullName evidence="3">Luciferase-like domain-containing protein</fullName>
    </recommendedName>
</protein>
<organism evidence="4 5">
    <name type="scientific">Mycolicibacterium goodii</name>
    <name type="common">Mycobacterium goodii</name>
    <dbReference type="NCBI Taxonomy" id="134601"/>
    <lineage>
        <taxon>Bacteria</taxon>
        <taxon>Bacillati</taxon>
        <taxon>Actinomycetota</taxon>
        <taxon>Actinomycetes</taxon>
        <taxon>Mycobacteriales</taxon>
        <taxon>Mycobacteriaceae</taxon>
        <taxon>Mycolicibacterium</taxon>
    </lineage>
</organism>
<dbReference type="GO" id="GO:0004497">
    <property type="term" value="F:monooxygenase activity"/>
    <property type="evidence" value="ECO:0007669"/>
    <property type="project" value="UniProtKB-KW"/>
</dbReference>
<accession>A0A0K0X3Z2</accession>
<sequence>MKCSVGLHPTNSDDWERVLADDYTRPPSPPDHEIWHRALRIVDLADELGFDNLWTTEHHVTPYGMIPNPLTFLSFVAGRTQNLGVGTSVMVLPWWQQPLRAAEEIAMVDTFLRGRELTIGVGRGIAKSEYDALGVDRSQGRERFREALDIIRLALREESFSYDGEHYQVSQTSMRPRPVHADRIIDNMVGAFTSGDSLQMMADAGLGMMFTGGKPLEACAEDVALFNAARRQRGLEPTKPIVVNFTLCTDSKTNADIGRKSFSRLSAEIGWHYKMGDAAQFEGVKGYESYLQQAKEAAGKSITAFGRVDDLVLAGNPDEIIARLQPLLTSLAAKEVQFQFLFADIPLDLAESSIKLFAKEVMPMVKELEVPLSEELSGMSVV</sequence>
<dbReference type="SUPFAM" id="SSF51679">
    <property type="entry name" value="Bacterial luciferase-like"/>
    <property type="match status" value="1"/>
</dbReference>
<dbReference type="Gene3D" id="3.20.20.30">
    <property type="entry name" value="Luciferase-like domain"/>
    <property type="match status" value="1"/>
</dbReference>
<gene>
    <name evidence="4" type="ORF">AFA91_09790</name>
</gene>